<feature type="compositionally biased region" description="Low complexity" evidence="1">
    <location>
        <begin position="284"/>
        <end position="296"/>
    </location>
</feature>
<feature type="compositionally biased region" description="Polar residues" evidence="1">
    <location>
        <begin position="332"/>
        <end position="345"/>
    </location>
</feature>
<feature type="compositionally biased region" description="Basic and acidic residues" evidence="1">
    <location>
        <begin position="13"/>
        <end position="23"/>
    </location>
</feature>
<feature type="compositionally biased region" description="Polar residues" evidence="1">
    <location>
        <begin position="240"/>
        <end position="249"/>
    </location>
</feature>
<accession>A0A2G4SGN3</accession>
<dbReference type="STRING" id="1340429.A0A2G4SGN3"/>
<dbReference type="AlphaFoldDB" id="A0A2G4SGN3"/>
<reference evidence="2 3" key="1">
    <citation type="journal article" date="2016" name="Proc. Natl. Acad. Sci. U.S.A.">
        <title>Lipid metabolic changes in an early divergent fungus govern the establishment of a mutualistic symbiosis with endobacteria.</title>
        <authorList>
            <person name="Lastovetsky O.A."/>
            <person name="Gaspar M.L."/>
            <person name="Mondo S.J."/>
            <person name="LaButti K.M."/>
            <person name="Sandor L."/>
            <person name="Grigoriev I.V."/>
            <person name="Henry S.A."/>
            <person name="Pawlowska T.E."/>
        </authorList>
    </citation>
    <scope>NUCLEOTIDE SEQUENCE [LARGE SCALE GENOMIC DNA]</scope>
    <source>
        <strain evidence="2 3">ATCC 52813</strain>
    </source>
</reference>
<evidence type="ECO:0000313" key="2">
    <source>
        <dbReference type="EMBL" id="PHZ07929.1"/>
    </source>
</evidence>
<feature type="region of interest" description="Disordered" evidence="1">
    <location>
        <begin position="150"/>
        <end position="188"/>
    </location>
</feature>
<feature type="compositionally biased region" description="Polar residues" evidence="1">
    <location>
        <begin position="151"/>
        <end position="170"/>
    </location>
</feature>
<feature type="compositionally biased region" description="Low complexity" evidence="1">
    <location>
        <begin position="179"/>
        <end position="188"/>
    </location>
</feature>
<evidence type="ECO:0000256" key="1">
    <source>
        <dbReference type="SAM" id="MobiDB-lite"/>
    </source>
</evidence>
<proteinExistence type="predicted"/>
<dbReference type="EMBL" id="KZ303869">
    <property type="protein sequence ID" value="PHZ07929.1"/>
    <property type="molecule type" value="Genomic_DNA"/>
</dbReference>
<protein>
    <submittedName>
        <fullName evidence="2">Uncharacterized protein</fullName>
    </submittedName>
</protein>
<dbReference type="GeneID" id="35446720"/>
<dbReference type="RefSeq" id="XP_023461637.1">
    <property type="nucleotide sequence ID" value="XM_023615732.1"/>
</dbReference>
<feature type="compositionally biased region" description="Low complexity" evidence="1">
    <location>
        <begin position="227"/>
        <end position="239"/>
    </location>
</feature>
<dbReference type="Proteomes" id="UP000242254">
    <property type="component" value="Unassembled WGS sequence"/>
</dbReference>
<keyword evidence="3" id="KW-1185">Reference proteome</keyword>
<gene>
    <name evidence="2" type="ORF">RHIMIDRAFT_81407</name>
</gene>
<evidence type="ECO:0000313" key="3">
    <source>
        <dbReference type="Proteomes" id="UP000242254"/>
    </source>
</evidence>
<sequence>MTQSSSLRFFGNFRDKKPTKETTENNSSDNVQGWLMNVHSFQREDKQQENNDIVNIVDADNNRIPIEKTKRKDGRPESIASEDSVNLEELINANYTADMDDETDLLDLADLDLIDDSADDFWQLNKTTETLNSFDSGYNDYVAKPVELGWNTPNSTKPTMTKQLLNSPNNKALRKRSDSLSSDNSLTSQSTITQYAKYGMTPMIYPSESSSSSSRPLSRLSNYSASSLASSSGLPRSSGTGIPTPSRSYTTKKETRIPNTTRTQLAKRASHIPAPVAYSPPTPQKTTSSSSSSATIRKSKIPQQRASHIPTRPLSPQQQQHRSLFEEAKRVSPTSNRASPTTNRPSGLRAPATVRSISRIGTVKKM</sequence>
<feature type="region of interest" description="Disordered" evidence="1">
    <location>
        <begin position="1"/>
        <end position="30"/>
    </location>
</feature>
<organism evidence="2 3">
    <name type="scientific">Rhizopus microsporus ATCC 52813</name>
    <dbReference type="NCBI Taxonomy" id="1340429"/>
    <lineage>
        <taxon>Eukaryota</taxon>
        <taxon>Fungi</taxon>
        <taxon>Fungi incertae sedis</taxon>
        <taxon>Mucoromycota</taxon>
        <taxon>Mucoromycotina</taxon>
        <taxon>Mucoromycetes</taxon>
        <taxon>Mucorales</taxon>
        <taxon>Mucorineae</taxon>
        <taxon>Rhizopodaceae</taxon>
        <taxon>Rhizopus</taxon>
    </lineage>
</organism>
<feature type="region of interest" description="Disordered" evidence="1">
    <location>
        <begin position="227"/>
        <end position="366"/>
    </location>
</feature>
<name>A0A2G4SGN3_RHIZD</name>